<dbReference type="Proteomes" id="UP000078396">
    <property type="component" value="Unassembled WGS sequence"/>
</dbReference>
<dbReference type="Gene3D" id="1.20.1260.10">
    <property type="match status" value="1"/>
</dbReference>
<dbReference type="Pfam" id="PF03713">
    <property type="entry name" value="DUF305"/>
    <property type="match status" value="1"/>
</dbReference>
<gene>
    <name evidence="3" type="ORF">A4X20_03105</name>
</gene>
<feature type="domain" description="DUF305" evidence="2">
    <location>
        <begin position="41"/>
        <end position="181"/>
    </location>
</feature>
<dbReference type="EMBL" id="LWCS01000002">
    <property type="protein sequence ID" value="OAN41846.1"/>
    <property type="molecule type" value="Genomic_DNA"/>
</dbReference>
<organism evidence="3 4">
    <name type="scientific">Mycolicibacterium iranicum</name>
    <name type="common">Mycobacterium iranicum</name>
    <dbReference type="NCBI Taxonomy" id="912594"/>
    <lineage>
        <taxon>Bacteria</taxon>
        <taxon>Bacillati</taxon>
        <taxon>Actinomycetota</taxon>
        <taxon>Actinomycetes</taxon>
        <taxon>Mycobacteriales</taxon>
        <taxon>Mycobacteriaceae</taxon>
        <taxon>Mycolicibacterium</taxon>
    </lineage>
</organism>
<comment type="caution">
    <text evidence="3">The sequence shown here is derived from an EMBL/GenBank/DDBJ whole genome shotgun (WGS) entry which is preliminary data.</text>
</comment>
<proteinExistence type="predicted"/>
<feature type="region of interest" description="Disordered" evidence="1">
    <location>
        <begin position="8"/>
        <end position="27"/>
    </location>
</feature>
<reference evidence="3 4" key="1">
    <citation type="submission" date="2016-04" db="EMBL/GenBank/DDBJ databases">
        <title>Draft Genome Sequences of Staphylococcus capitis Strain H36, S. capitis Strain H65, S. cohnii Strain H62, S. hominis Strain H69, Mycobacterium iranicum Strain H39, Plantibacter sp. Strain H53, Pseudomonas oryzihabitans Strain H72, and Microbacterium sp. Strain H83, isolated from residential settings.</title>
        <authorList>
            <person name="Lymperopoulou D."/>
            <person name="Adams R.I."/>
            <person name="Lindow S."/>
            <person name="Coil D.A."/>
            <person name="Jospin G."/>
            <person name="Eisen J.A."/>
        </authorList>
    </citation>
    <scope>NUCLEOTIDE SEQUENCE [LARGE SCALE GENOMIC DNA]</scope>
    <source>
        <strain evidence="3 4">H39</strain>
    </source>
</reference>
<dbReference type="RefSeq" id="WP_064280049.1">
    <property type="nucleotide sequence ID" value="NZ_LWCS01000002.1"/>
</dbReference>
<dbReference type="PANTHER" id="PTHR36933">
    <property type="entry name" value="SLL0788 PROTEIN"/>
    <property type="match status" value="1"/>
</dbReference>
<dbReference type="InterPro" id="IPR005183">
    <property type="entry name" value="DUF305_CopM-like"/>
</dbReference>
<evidence type="ECO:0000313" key="4">
    <source>
        <dbReference type="Proteomes" id="UP000078396"/>
    </source>
</evidence>
<sequence length="184" mass="20035">MVVAAVACGNADTTRQNRTEHTASDNGTTAVADTEAHNNADVWFVRHMIPHHQQAIEMSGLVLGKQGVDPRVTDLAGTIEATREPQIERMQSWLDRWGVTHAPADRSTLSPLTDRELRVLSEAQGADASRLFLTQMIAHDEGAISLAQTEIEEGRYPPAVTMARSIAGTRQQEIDTMKGLLAAL</sequence>
<name>A0A178M308_MYCIR</name>
<dbReference type="InterPro" id="IPR012347">
    <property type="entry name" value="Ferritin-like"/>
</dbReference>
<evidence type="ECO:0000259" key="2">
    <source>
        <dbReference type="Pfam" id="PF03713"/>
    </source>
</evidence>
<evidence type="ECO:0000256" key="1">
    <source>
        <dbReference type="SAM" id="MobiDB-lite"/>
    </source>
</evidence>
<protein>
    <recommendedName>
        <fullName evidence="2">DUF305 domain-containing protein</fullName>
    </recommendedName>
</protein>
<dbReference type="AlphaFoldDB" id="A0A178M308"/>
<dbReference type="OrthoDB" id="26872at2"/>
<accession>A0A178M308</accession>
<dbReference type="PANTHER" id="PTHR36933:SF1">
    <property type="entry name" value="SLL0788 PROTEIN"/>
    <property type="match status" value="1"/>
</dbReference>
<evidence type="ECO:0000313" key="3">
    <source>
        <dbReference type="EMBL" id="OAN41846.1"/>
    </source>
</evidence>